<feature type="binding site" description="covalent" evidence="15">
    <location>
        <position position="126"/>
    </location>
    <ligand>
        <name>heme c</name>
        <dbReference type="ChEBI" id="CHEBI:61717"/>
        <label>2</label>
    </ligand>
</feature>
<comment type="similarity">
    <text evidence="3 14">Belongs to the NapB family.</text>
</comment>
<keyword evidence="9 17" id="KW-0732">Signal</keyword>
<keyword evidence="19" id="KW-1185">Reference proteome</keyword>
<evidence type="ECO:0000313" key="18">
    <source>
        <dbReference type="EMBL" id="MZR11582.1"/>
    </source>
</evidence>
<dbReference type="Pfam" id="PF03892">
    <property type="entry name" value="NapB"/>
    <property type="match status" value="1"/>
</dbReference>
<feature type="signal peptide" evidence="17">
    <location>
        <begin position="1"/>
        <end position="24"/>
    </location>
</feature>
<evidence type="ECO:0000256" key="15">
    <source>
        <dbReference type="PIRSR" id="PIRSR006105-1"/>
    </source>
</evidence>
<feature type="binding site" description="axial binding residue" evidence="16">
    <location>
        <position position="87"/>
    </location>
    <ligand>
        <name>heme c</name>
        <dbReference type="ChEBI" id="CHEBI:61717"/>
        <label>1</label>
    </ligand>
    <ligandPart>
        <name>Fe</name>
        <dbReference type="ChEBI" id="CHEBI:18248"/>
    </ligandPart>
</feature>
<feature type="binding site" description="axial binding residue" evidence="16">
    <location>
        <position position="104"/>
    </location>
    <ligand>
        <name>heme c</name>
        <dbReference type="ChEBI" id="CHEBI:61717"/>
        <label>2</label>
    </ligand>
    <ligandPart>
        <name>Fe</name>
        <dbReference type="ChEBI" id="CHEBI:18248"/>
    </ligandPart>
</feature>
<keyword evidence="11 14" id="KW-0249">Electron transport</keyword>
<evidence type="ECO:0000256" key="7">
    <source>
        <dbReference type="ARBA" id="ARBA00022617"/>
    </source>
</evidence>
<evidence type="ECO:0000256" key="6">
    <source>
        <dbReference type="ARBA" id="ARBA00022448"/>
    </source>
</evidence>
<evidence type="ECO:0000256" key="1">
    <source>
        <dbReference type="ARBA" id="ARBA00002599"/>
    </source>
</evidence>
<proteinExistence type="inferred from homology"/>
<feature type="binding site" description="covalent" evidence="15">
    <location>
        <position position="123"/>
    </location>
    <ligand>
        <name>heme c</name>
        <dbReference type="ChEBI" id="CHEBI:61717"/>
        <label>2</label>
    </ligand>
</feature>
<evidence type="ECO:0000256" key="11">
    <source>
        <dbReference type="ARBA" id="ARBA00022982"/>
    </source>
</evidence>
<feature type="binding site" description="axial binding residue" evidence="16">
    <location>
        <position position="127"/>
    </location>
    <ligand>
        <name>heme c</name>
        <dbReference type="ChEBI" id="CHEBI:61717"/>
        <label>2</label>
    </ligand>
    <ligandPart>
        <name>Fe</name>
        <dbReference type="ChEBI" id="CHEBI:18248"/>
    </ligandPart>
</feature>
<dbReference type="PIRSF" id="PIRSF006105">
    <property type="entry name" value="NapB"/>
    <property type="match status" value="1"/>
</dbReference>
<evidence type="ECO:0000256" key="5">
    <source>
        <dbReference type="ARBA" id="ARBA00013773"/>
    </source>
</evidence>
<keyword evidence="8 16" id="KW-0479">Metal-binding</keyword>
<evidence type="ECO:0000256" key="9">
    <source>
        <dbReference type="ARBA" id="ARBA00022729"/>
    </source>
</evidence>
<dbReference type="RefSeq" id="WP_161349696.1">
    <property type="nucleotide sequence ID" value="NZ_WTUX01000002.1"/>
</dbReference>
<evidence type="ECO:0000256" key="17">
    <source>
        <dbReference type="SAM" id="SignalP"/>
    </source>
</evidence>
<comment type="subcellular location">
    <subcellularLocation>
        <location evidence="2 14">Periplasm</location>
    </subcellularLocation>
</comment>
<comment type="subunit">
    <text evidence="4 14">Component of the periplasmic nitrate reductase NapAB complex composed of NapA and NapB.</text>
</comment>
<evidence type="ECO:0000313" key="19">
    <source>
        <dbReference type="Proteomes" id="UP000467322"/>
    </source>
</evidence>
<dbReference type="InterPro" id="IPR005591">
    <property type="entry name" value="NapB"/>
</dbReference>
<dbReference type="InterPro" id="IPR036280">
    <property type="entry name" value="Multihaem_cyt_sf"/>
</dbReference>
<evidence type="ECO:0000256" key="10">
    <source>
        <dbReference type="ARBA" id="ARBA00022764"/>
    </source>
</evidence>
<evidence type="ECO:0000256" key="2">
    <source>
        <dbReference type="ARBA" id="ARBA00004418"/>
    </source>
</evidence>
<feature type="binding site" description="covalent" evidence="15">
    <location>
        <position position="83"/>
    </location>
    <ligand>
        <name>heme c</name>
        <dbReference type="ChEBI" id="CHEBI:61717"/>
        <label>1</label>
    </ligand>
</feature>
<protein>
    <recommendedName>
        <fullName evidence="5 14">Periplasmic nitrate reductase, electron transfer subunit</fullName>
    </recommendedName>
    <alternativeName>
        <fullName evidence="13 14">Diheme cytochrome c NapB</fullName>
    </alternativeName>
</protein>
<dbReference type="SUPFAM" id="SSF48695">
    <property type="entry name" value="Multiheme cytochromes"/>
    <property type="match status" value="1"/>
</dbReference>
<dbReference type="GO" id="GO:0042597">
    <property type="term" value="C:periplasmic space"/>
    <property type="evidence" value="ECO:0007669"/>
    <property type="project" value="UniProtKB-SubCell"/>
</dbReference>
<keyword evidence="12 16" id="KW-0408">Iron</keyword>
<dbReference type="Gene3D" id="1.10.1130.10">
    <property type="entry name" value="Flavocytochrome C3, Chain A"/>
    <property type="match status" value="1"/>
</dbReference>
<keyword evidence="7 15" id="KW-0349">Heme</keyword>
<feature type="binding site" description="covalent" evidence="15">
    <location>
        <position position="86"/>
    </location>
    <ligand>
        <name>heme c</name>
        <dbReference type="ChEBI" id="CHEBI:61717"/>
        <label>1</label>
    </ligand>
</feature>
<comment type="caution">
    <text evidence="18">The sequence shown here is derived from an EMBL/GenBank/DDBJ whole genome shotgun (WGS) entry which is preliminary data.</text>
</comment>
<keyword evidence="6 14" id="KW-0813">Transport</keyword>
<reference evidence="18 19" key="1">
    <citation type="submission" date="2019-12" db="EMBL/GenBank/DDBJ databases">
        <title>Maritimibacter sp. nov. sp. isolated from sea sand.</title>
        <authorList>
            <person name="Kim J."/>
            <person name="Jeong S.E."/>
            <person name="Jung H.S."/>
            <person name="Jeon C.O."/>
        </authorList>
    </citation>
    <scope>NUCLEOTIDE SEQUENCE [LARGE SCALE GENOMIC DNA]</scope>
    <source>
        <strain evidence="18 19">DP07</strain>
    </source>
</reference>
<dbReference type="GO" id="GO:0046872">
    <property type="term" value="F:metal ion binding"/>
    <property type="evidence" value="ECO:0007669"/>
    <property type="project" value="UniProtKB-KW"/>
</dbReference>
<evidence type="ECO:0000256" key="4">
    <source>
        <dbReference type="ARBA" id="ARBA00011752"/>
    </source>
</evidence>
<dbReference type="FunFam" id="1.10.1130.10:FF:000001">
    <property type="entry name" value="Periplasmic nitrate reductase, electron transfer subunit"/>
    <property type="match status" value="1"/>
</dbReference>
<name>A0A845LXU8_9RHOB</name>
<dbReference type="PANTHER" id="PTHR38604">
    <property type="entry name" value="PERIPLASMIC NITRATE REDUCTASE, ELECTRON TRANSFER SUBUNIT"/>
    <property type="match status" value="1"/>
</dbReference>
<gene>
    <name evidence="18" type="ORF">GQE99_00855</name>
</gene>
<evidence type="ECO:0000256" key="14">
    <source>
        <dbReference type="PIRNR" id="PIRNR006105"/>
    </source>
</evidence>
<evidence type="ECO:0000256" key="13">
    <source>
        <dbReference type="ARBA" id="ARBA00031832"/>
    </source>
</evidence>
<evidence type="ECO:0000256" key="8">
    <source>
        <dbReference type="ARBA" id="ARBA00022723"/>
    </source>
</evidence>
<dbReference type="EMBL" id="WTUX01000002">
    <property type="protein sequence ID" value="MZR11582.1"/>
    <property type="molecule type" value="Genomic_DNA"/>
</dbReference>
<feature type="chain" id="PRO_5032311008" description="Periplasmic nitrate reductase, electron transfer subunit" evidence="17">
    <location>
        <begin position="25"/>
        <end position="155"/>
    </location>
</feature>
<dbReference type="PANTHER" id="PTHR38604:SF1">
    <property type="entry name" value="PERIPLASMIC NITRATE REDUCTASE, ELECTRON TRANSFER SUBUNIT"/>
    <property type="match status" value="1"/>
</dbReference>
<dbReference type="GO" id="GO:0009061">
    <property type="term" value="P:anaerobic respiration"/>
    <property type="evidence" value="ECO:0007669"/>
    <property type="project" value="InterPro"/>
</dbReference>
<feature type="binding site" description="axial binding residue" evidence="16">
    <location>
        <position position="69"/>
    </location>
    <ligand>
        <name>heme c</name>
        <dbReference type="ChEBI" id="CHEBI:61717"/>
        <label>1</label>
    </ligand>
    <ligandPart>
        <name>Fe</name>
        <dbReference type="ChEBI" id="CHEBI:18248"/>
    </ligandPart>
</feature>
<evidence type="ECO:0000256" key="16">
    <source>
        <dbReference type="PIRSR" id="PIRSR006105-2"/>
    </source>
</evidence>
<comment type="PTM">
    <text evidence="15">Binds 2 heme C groups per subunit.</text>
</comment>
<dbReference type="AlphaFoldDB" id="A0A845LXU8"/>
<accession>A0A845LXU8</accession>
<organism evidence="18 19">
    <name type="scientific">Maritimibacter harenae</name>
    <dbReference type="NCBI Taxonomy" id="2606218"/>
    <lineage>
        <taxon>Bacteria</taxon>
        <taxon>Pseudomonadati</taxon>
        <taxon>Pseudomonadota</taxon>
        <taxon>Alphaproteobacteria</taxon>
        <taxon>Rhodobacterales</taxon>
        <taxon>Roseobacteraceae</taxon>
        <taxon>Maritimibacter</taxon>
    </lineage>
</organism>
<comment type="function">
    <text evidence="1">Electron transfer subunit of the periplasmic nitrate reductase complex NapAB. Receives electrons from the membrane-anchored tetraheme c-type NapC protein and transfers these to NapA subunit, thus allowing electron flow between membrane and periplasm. Essential for periplasmic nitrate reduction with nitrate as the terminal electron acceptor.</text>
</comment>
<dbReference type="Proteomes" id="UP000467322">
    <property type="component" value="Unassembled WGS sequence"/>
</dbReference>
<evidence type="ECO:0000256" key="3">
    <source>
        <dbReference type="ARBA" id="ARBA00007368"/>
    </source>
</evidence>
<sequence>MRFPRTSIQIITLCGVLAAGVAVAQQATISSLRPTPPTQDETPPPMRPAIDASLREVRNYPEQPPVIPHDIEGYEVSANFNKCLSCHARAATGRSQAPMVSVTHYVDRHQQVLAQVSPRRYFCTQCHVTQTDDEPLVTNTFIDIDTLIGMSQDSE</sequence>
<evidence type="ECO:0000256" key="12">
    <source>
        <dbReference type="ARBA" id="ARBA00023004"/>
    </source>
</evidence>
<keyword evidence="10 14" id="KW-0574">Periplasm</keyword>